<reference evidence="4" key="1">
    <citation type="journal article" date="2019" name="Int. J. Syst. Evol. Microbiol.">
        <title>The Global Catalogue of Microorganisms (GCM) 10K type strain sequencing project: providing services to taxonomists for standard genome sequencing and annotation.</title>
        <authorList>
            <consortium name="The Broad Institute Genomics Platform"/>
            <consortium name="The Broad Institute Genome Sequencing Center for Infectious Disease"/>
            <person name="Wu L."/>
            <person name="Ma J."/>
        </authorList>
    </citation>
    <scope>NUCLEOTIDE SEQUENCE [LARGE SCALE GENOMIC DNA]</scope>
    <source>
        <strain evidence="4">IBRC-M 10906</strain>
    </source>
</reference>
<feature type="domain" description="Flavin reductase like" evidence="2">
    <location>
        <begin position="17"/>
        <end position="158"/>
    </location>
</feature>
<gene>
    <name evidence="3" type="ORF">ACFS2C_22995</name>
</gene>
<accession>A0ABW5WFB4</accession>
<evidence type="ECO:0000313" key="4">
    <source>
        <dbReference type="Proteomes" id="UP001597478"/>
    </source>
</evidence>
<name>A0ABW5WFB4_9PSEU</name>
<keyword evidence="1 3" id="KW-0560">Oxidoreductase</keyword>
<dbReference type="GO" id="GO:0016491">
    <property type="term" value="F:oxidoreductase activity"/>
    <property type="evidence" value="ECO:0007669"/>
    <property type="project" value="UniProtKB-KW"/>
</dbReference>
<dbReference type="PANTHER" id="PTHR30466">
    <property type="entry name" value="FLAVIN REDUCTASE"/>
    <property type="match status" value="1"/>
</dbReference>
<dbReference type="Pfam" id="PF01613">
    <property type="entry name" value="Flavin_Reduct"/>
    <property type="match status" value="1"/>
</dbReference>
<dbReference type="SMART" id="SM00903">
    <property type="entry name" value="Flavin_Reduct"/>
    <property type="match status" value="1"/>
</dbReference>
<comment type="caution">
    <text evidence="3">The sequence shown here is derived from an EMBL/GenBank/DDBJ whole genome shotgun (WGS) entry which is preliminary data.</text>
</comment>
<dbReference type="Proteomes" id="UP001597478">
    <property type="component" value="Unassembled WGS sequence"/>
</dbReference>
<dbReference type="RefSeq" id="WP_377392840.1">
    <property type="nucleotide sequence ID" value="NZ_JBHSAN010000034.1"/>
</dbReference>
<keyword evidence="4" id="KW-1185">Reference proteome</keyword>
<evidence type="ECO:0000259" key="2">
    <source>
        <dbReference type="SMART" id="SM00903"/>
    </source>
</evidence>
<dbReference type="PANTHER" id="PTHR30466:SF1">
    <property type="entry name" value="FMN REDUCTASE (NADH) RUTF"/>
    <property type="match status" value="1"/>
</dbReference>
<organism evidence="3 4">
    <name type="scientific">Prauserella oleivorans</name>
    <dbReference type="NCBI Taxonomy" id="1478153"/>
    <lineage>
        <taxon>Bacteria</taxon>
        <taxon>Bacillati</taxon>
        <taxon>Actinomycetota</taxon>
        <taxon>Actinomycetes</taxon>
        <taxon>Pseudonocardiales</taxon>
        <taxon>Pseudonocardiaceae</taxon>
        <taxon>Prauserella</taxon>
    </lineage>
</organism>
<sequence>MDTATSPSLTEEFREVMAGVCTPVSVVTTIEGTRPHGTTVSAFASLSMTPPMVLVALDRGSELLALLGATGRFGVNVLGSAQADLAVRFAGKGKAKFDGVPWTLAHGVPRLSRVPGWLACTVDKFVEGGDHVIALGLVVAAERRAGPPLTYHARSFGTHTTAGGKSA</sequence>
<evidence type="ECO:0000313" key="3">
    <source>
        <dbReference type="EMBL" id="MFD2802260.1"/>
    </source>
</evidence>
<dbReference type="Gene3D" id="2.30.110.10">
    <property type="entry name" value="Electron Transport, Fmn-binding Protein, Chain A"/>
    <property type="match status" value="1"/>
</dbReference>
<protein>
    <submittedName>
        <fullName evidence="3">Flavin reductase family protein</fullName>
        <ecNumber evidence="3">1.-.-.-</ecNumber>
    </submittedName>
</protein>
<proteinExistence type="predicted"/>
<dbReference type="InterPro" id="IPR012349">
    <property type="entry name" value="Split_barrel_FMN-bd"/>
</dbReference>
<dbReference type="EC" id="1.-.-.-" evidence="3"/>
<evidence type="ECO:0000256" key="1">
    <source>
        <dbReference type="ARBA" id="ARBA00023002"/>
    </source>
</evidence>
<dbReference type="EMBL" id="JBHUOF010000043">
    <property type="protein sequence ID" value="MFD2802260.1"/>
    <property type="molecule type" value="Genomic_DNA"/>
</dbReference>
<dbReference type="InterPro" id="IPR002563">
    <property type="entry name" value="Flavin_Rdtase-like_dom"/>
</dbReference>
<dbReference type="SUPFAM" id="SSF50475">
    <property type="entry name" value="FMN-binding split barrel"/>
    <property type="match status" value="1"/>
</dbReference>
<dbReference type="InterPro" id="IPR050268">
    <property type="entry name" value="NADH-dep_flavin_reductase"/>
</dbReference>